<sequence>MYNMVTVFWSLVFACPPHYFTSGACSDNHNSCSYWAGSGECSKNPLWMLDNCPTSCKVCSGVPACVNIYNDQYCKLNVGNCWTLSSGADLVKNCRKTCVCKCCLPSPTTVPMTGYVHETTSYTMTADSTSATTTVEITTTAKDTSTWLQTTSKIRNSTSIKERTTVQSVENHSSPPEEVIWLEHQPSKSSRNPLYLSIDAAGDNGFSNHGVIEDIPEVLYSTTIPGSPTSPLYHVLENPNMPETNGNFALAARSELSSDRLRSDFDYDEPVFRGVRPAIFPPSEARELEATYETMTENRKAERLADNTSKNVLENDDEYCYSYTTAYQDQKSEANERPKIEGPSYCSVESPNTGYQAPAVTSGGSCTPVAETAEVNSYQPLQKSTSSFYQPLKKNN</sequence>
<comment type="caution">
    <text evidence="5">The sequence shown here is derived from an EMBL/GenBank/DDBJ whole genome shotgun (WGS) entry which is preliminary data.</text>
</comment>
<gene>
    <name evidence="5" type="primary">tyr-3</name>
    <name evidence="5" type="ORF">AWC38_SpisGene18359</name>
</gene>
<evidence type="ECO:0000313" key="5">
    <source>
        <dbReference type="EMBL" id="PFX17319.1"/>
    </source>
</evidence>
<dbReference type="GO" id="GO:0090729">
    <property type="term" value="F:toxin activity"/>
    <property type="evidence" value="ECO:0007669"/>
    <property type="project" value="UniProtKB-KW"/>
</dbReference>
<name>A0A2B4RKI4_STYPI</name>
<feature type="domain" description="ShKT" evidence="4">
    <location>
        <begin position="25"/>
        <end position="59"/>
    </location>
</feature>
<evidence type="ECO:0000256" key="2">
    <source>
        <dbReference type="PROSITE-ProRule" id="PRU01005"/>
    </source>
</evidence>
<dbReference type="InterPro" id="IPR003582">
    <property type="entry name" value="ShKT_dom"/>
</dbReference>
<evidence type="ECO:0000256" key="1">
    <source>
        <dbReference type="ARBA" id="ARBA00022656"/>
    </source>
</evidence>
<feature type="disulfide bond" evidence="2">
    <location>
        <begin position="25"/>
        <end position="59"/>
    </location>
</feature>
<dbReference type="SMART" id="SM00254">
    <property type="entry name" value="ShKT"/>
    <property type="match status" value="2"/>
</dbReference>
<protein>
    <submittedName>
        <fullName evidence="5">Putative tyrosinase-like protein tyr-3</fullName>
    </submittedName>
</protein>
<dbReference type="EMBL" id="LSMT01000481">
    <property type="protein sequence ID" value="PFX17319.1"/>
    <property type="molecule type" value="Genomic_DNA"/>
</dbReference>
<dbReference type="PROSITE" id="PS51670">
    <property type="entry name" value="SHKT"/>
    <property type="match status" value="1"/>
</dbReference>
<organism evidence="5 6">
    <name type="scientific">Stylophora pistillata</name>
    <name type="common">Smooth cauliflower coral</name>
    <dbReference type="NCBI Taxonomy" id="50429"/>
    <lineage>
        <taxon>Eukaryota</taxon>
        <taxon>Metazoa</taxon>
        <taxon>Cnidaria</taxon>
        <taxon>Anthozoa</taxon>
        <taxon>Hexacorallia</taxon>
        <taxon>Scleractinia</taxon>
        <taxon>Astrocoeniina</taxon>
        <taxon>Pocilloporidae</taxon>
        <taxon>Stylophora</taxon>
    </lineage>
</organism>
<dbReference type="OrthoDB" id="5984295at2759"/>
<comment type="caution">
    <text evidence="2">Lacks conserved residue(s) required for the propagation of feature annotation.</text>
</comment>
<keyword evidence="1" id="KW-0800">Toxin</keyword>
<accession>A0A2B4RKI4</accession>
<dbReference type="AlphaFoldDB" id="A0A2B4RKI4"/>
<dbReference type="Pfam" id="PF01549">
    <property type="entry name" value="ShK"/>
    <property type="match status" value="1"/>
</dbReference>
<feature type="compositionally biased region" description="Basic and acidic residues" evidence="3">
    <location>
        <begin position="330"/>
        <end position="340"/>
    </location>
</feature>
<evidence type="ECO:0000256" key="3">
    <source>
        <dbReference type="SAM" id="MobiDB-lite"/>
    </source>
</evidence>
<keyword evidence="6" id="KW-1185">Reference proteome</keyword>
<proteinExistence type="predicted"/>
<evidence type="ECO:0000313" key="6">
    <source>
        <dbReference type="Proteomes" id="UP000225706"/>
    </source>
</evidence>
<feature type="region of interest" description="Disordered" evidence="3">
    <location>
        <begin position="330"/>
        <end position="365"/>
    </location>
</feature>
<dbReference type="Proteomes" id="UP000225706">
    <property type="component" value="Unassembled WGS sequence"/>
</dbReference>
<keyword evidence="2" id="KW-1015">Disulfide bond</keyword>
<reference evidence="6" key="1">
    <citation type="journal article" date="2017" name="bioRxiv">
        <title>Comparative analysis of the genomes of Stylophora pistillata and Acropora digitifera provides evidence for extensive differences between species of corals.</title>
        <authorList>
            <person name="Voolstra C.R."/>
            <person name="Li Y."/>
            <person name="Liew Y.J."/>
            <person name="Baumgarten S."/>
            <person name="Zoccola D."/>
            <person name="Flot J.-F."/>
            <person name="Tambutte S."/>
            <person name="Allemand D."/>
            <person name="Aranda M."/>
        </authorList>
    </citation>
    <scope>NUCLEOTIDE SEQUENCE [LARGE SCALE GENOMIC DNA]</scope>
</reference>
<evidence type="ECO:0000259" key="4">
    <source>
        <dbReference type="PROSITE" id="PS51670"/>
    </source>
</evidence>